<accession>A0A1S8EU45</accession>
<evidence type="ECO:0000313" key="2">
    <source>
        <dbReference type="Proteomes" id="UP000235881"/>
    </source>
</evidence>
<dbReference type="Proteomes" id="UP000235881">
    <property type="component" value="Unassembled WGS sequence"/>
</dbReference>
<dbReference type="EMBL" id="POUK01000001">
    <property type="protein sequence ID" value="PNF77791.1"/>
    <property type="molecule type" value="Genomic_DNA"/>
</dbReference>
<gene>
    <name evidence="1" type="ORF">CXK95_00415</name>
</gene>
<evidence type="ECO:0000313" key="1">
    <source>
        <dbReference type="EMBL" id="PNF77791.1"/>
    </source>
</evidence>
<dbReference type="RefSeq" id="WP_003288256.1">
    <property type="nucleotide sequence ID" value="NZ_CP065721.1"/>
</dbReference>
<proteinExistence type="predicted"/>
<comment type="caution">
    <text evidence="1">The sequence shown here is derived from an EMBL/GenBank/DDBJ whole genome shotgun (WGS) entry which is preliminary data.</text>
</comment>
<reference evidence="1 2" key="1">
    <citation type="submission" date="2018-01" db="EMBL/GenBank/DDBJ databases">
        <title>Denitrification phenotypes of diverse strains of Pseudomonas stutzeri.</title>
        <authorList>
            <person name="Milligan D.A."/>
            <person name="Bergaust L."/>
            <person name="Bakken L.R."/>
            <person name="Frostegard A."/>
        </authorList>
    </citation>
    <scope>NUCLEOTIDE SEQUENCE [LARGE SCALE GENOMIC DNA]</scope>
    <source>
        <strain evidence="1 2">DSM 50238</strain>
    </source>
</reference>
<protein>
    <submittedName>
        <fullName evidence="1">Uncharacterized protein</fullName>
    </submittedName>
</protein>
<organism evidence="1 2">
    <name type="scientific">Stutzerimonas degradans</name>
    <dbReference type="NCBI Taxonomy" id="2968968"/>
    <lineage>
        <taxon>Bacteria</taxon>
        <taxon>Pseudomonadati</taxon>
        <taxon>Pseudomonadota</taxon>
        <taxon>Gammaproteobacteria</taxon>
        <taxon>Pseudomonadales</taxon>
        <taxon>Pseudomonadaceae</taxon>
        <taxon>Stutzerimonas</taxon>
    </lineage>
</organism>
<sequence length="63" mass="7227">MTTLTELAQHIAKLYPLQDKRAGKRYRVVGELAGMTELEEINGEPRYIQTLALKNKQLWDLAV</sequence>
<keyword evidence="2" id="KW-1185">Reference proteome</keyword>
<name>A0A1S8EU45_9GAMM</name>
<dbReference type="AlphaFoldDB" id="A0A1S8EU45"/>